<reference evidence="2" key="1">
    <citation type="journal article" date="2019" name="Plant J.">
        <title>Chlorella vulgaris genome assembly and annotation reveals the molecular basis for metabolic acclimation to high light conditions.</title>
        <authorList>
            <person name="Cecchin M."/>
            <person name="Marcolungo L."/>
            <person name="Rossato M."/>
            <person name="Girolomoni L."/>
            <person name="Cosentino E."/>
            <person name="Cuine S."/>
            <person name="Li-Beisson Y."/>
            <person name="Delledonne M."/>
            <person name="Ballottari M."/>
        </authorList>
    </citation>
    <scope>NUCLEOTIDE SEQUENCE</scope>
    <source>
        <strain evidence="2">211/11P</strain>
    </source>
</reference>
<name>A0A9D4YWT3_CHLVU</name>
<accession>A0A9D4YWT3</accession>
<evidence type="ECO:0000313" key="3">
    <source>
        <dbReference type="Proteomes" id="UP001055712"/>
    </source>
</evidence>
<organism evidence="2 3">
    <name type="scientific">Chlorella vulgaris</name>
    <name type="common">Green alga</name>
    <dbReference type="NCBI Taxonomy" id="3077"/>
    <lineage>
        <taxon>Eukaryota</taxon>
        <taxon>Viridiplantae</taxon>
        <taxon>Chlorophyta</taxon>
        <taxon>core chlorophytes</taxon>
        <taxon>Trebouxiophyceae</taxon>
        <taxon>Chlorellales</taxon>
        <taxon>Chlorellaceae</taxon>
        <taxon>Chlorella clade</taxon>
        <taxon>Chlorella</taxon>
    </lineage>
</organism>
<dbReference type="AlphaFoldDB" id="A0A9D4YWT3"/>
<evidence type="ECO:0000313" key="2">
    <source>
        <dbReference type="EMBL" id="KAI3430781.1"/>
    </source>
</evidence>
<dbReference type="EMBL" id="SIDB01000007">
    <property type="protein sequence ID" value="KAI3430781.1"/>
    <property type="molecule type" value="Genomic_DNA"/>
</dbReference>
<dbReference type="Proteomes" id="UP001055712">
    <property type="component" value="Unassembled WGS sequence"/>
</dbReference>
<evidence type="ECO:0000256" key="1">
    <source>
        <dbReference type="SAM" id="Coils"/>
    </source>
</evidence>
<protein>
    <submittedName>
        <fullName evidence="2">Uncharacterized protein</fullName>
    </submittedName>
</protein>
<keyword evidence="1" id="KW-0175">Coiled coil</keyword>
<proteinExistence type="predicted"/>
<keyword evidence="3" id="KW-1185">Reference proteome</keyword>
<sequence>MSMWHVALLEHLERHEEMLRRVSLEHVERQEEMLRRVLTEIAAGQQELATEQRAEAYPEKPDLLLTAFWPAVLELVKTATLPQPGVSKRDAEE</sequence>
<gene>
    <name evidence="2" type="ORF">D9Q98_009193</name>
</gene>
<feature type="coiled-coil region" evidence="1">
    <location>
        <begin position="12"/>
        <end position="47"/>
    </location>
</feature>
<reference evidence="2" key="2">
    <citation type="submission" date="2020-11" db="EMBL/GenBank/DDBJ databases">
        <authorList>
            <person name="Cecchin M."/>
            <person name="Marcolungo L."/>
            <person name="Rossato M."/>
            <person name="Girolomoni L."/>
            <person name="Cosentino E."/>
            <person name="Cuine S."/>
            <person name="Li-Beisson Y."/>
            <person name="Delledonne M."/>
            <person name="Ballottari M."/>
        </authorList>
    </citation>
    <scope>NUCLEOTIDE SEQUENCE</scope>
    <source>
        <strain evidence="2">211/11P</strain>
        <tissue evidence="2">Whole cell</tissue>
    </source>
</reference>
<comment type="caution">
    <text evidence="2">The sequence shown here is derived from an EMBL/GenBank/DDBJ whole genome shotgun (WGS) entry which is preliminary data.</text>
</comment>